<protein>
    <submittedName>
        <fullName evidence="2">Protein-tyrosine-phosphatase</fullName>
    </submittedName>
</protein>
<comment type="similarity">
    <text evidence="1">Belongs to the protein-tyrosine phosphatase family.</text>
</comment>
<dbReference type="PANTHER" id="PTHR31126">
    <property type="entry name" value="TYROSINE-PROTEIN PHOSPHATASE"/>
    <property type="match status" value="1"/>
</dbReference>
<sequence>MHFTNRVRNFGVINMSYYDVSANGKNSYHFKLAENMTAKNVSVYLLNKADQDVSTGKKLIEGLDGDFDLSLEINQRPYFYIVADQFQEKTAERTLPIEGMNNFRDIGGYASKEGKKVQWGKLYRSDQIYNATELGLNYLRGLNLKNIVDYRSDDEISKYPNKIISKEIKTHQLDPDAHTAELSAQFTAIKENEDADLIKALEKQKTDGRLVSRYDIVIEQYRNFVIKEPSQQAFKKMLKLAASPMGFPMDQHCRGGKDRTGFGSMLLLGILGVSEADLVADYMLTYENRLVRNEIKMAGYRKFTNDPDILNYLYSLIETKPEFIEESIDLIHSKYGSIIEYSQNILGLTDQELTNMYDQYLE</sequence>
<evidence type="ECO:0000313" key="3">
    <source>
        <dbReference type="Proteomes" id="UP000316316"/>
    </source>
</evidence>
<dbReference type="GO" id="GO:0004721">
    <property type="term" value="F:phosphoprotein phosphatase activity"/>
    <property type="evidence" value="ECO:0007669"/>
    <property type="project" value="InterPro"/>
</dbReference>
<dbReference type="SUPFAM" id="SSF52799">
    <property type="entry name" value="(Phosphotyrosine protein) phosphatases II"/>
    <property type="match status" value="1"/>
</dbReference>
<gene>
    <name evidence="2" type="ORF">AUF17_17095</name>
</gene>
<evidence type="ECO:0000313" key="2">
    <source>
        <dbReference type="EMBL" id="TRZ28433.1"/>
    </source>
</evidence>
<dbReference type="Pfam" id="PF13350">
    <property type="entry name" value="Y_phosphatase3"/>
    <property type="match status" value="1"/>
</dbReference>
<comment type="caution">
    <text evidence="2">The sequence shown here is derived from an EMBL/GenBank/DDBJ whole genome shotgun (WGS) entry which is preliminary data.</text>
</comment>
<dbReference type="EMBL" id="PDXQ01000002">
    <property type="protein sequence ID" value="TRZ28433.1"/>
    <property type="molecule type" value="Genomic_DNA"/>
</dbReference>
<dbReference type="AlphaFoldDB" id="A0A8B5VTJ5"/>
<dbReference type="InterPro" id="IPR029021">
    <property type="entry name" value="Prot-tyrosine_phosphatase-like"/>
</dbReference>
<name>A0A8B5VTJ5_ENTAV</name>
<evidence type="ECO:0000256" key="1">
    <source>
        <dbReference type="ARBA" id="ARBA00009580"/>
    </source>
</evidence>
<dbReference type="Proteomes" id="UP000316316">
    <property type="component" value="Unassembled WGS sequence"/>
</dbReference>
<dbReference type="InterPro" id="IPR026893">
    <property type="entry name" value="Tyr/Ser_Pase_IphP-type"/>
</dbReference>
<reference evidence="2 3" key="1">
    <citation type="submission" date="2017-10" db="EMBL/GenBank/DDBJ databases">
        <title>FDA dAtabase for Regulatory Grade micrObial Sequences (FDA-ARGOS): Supporting development and validation of Infectious Disease Dx tests.</title>
        <authorList>
            <person name="Campos J."/>
            <person name="Goldberg B."/>
            <person name="Tallon L.J."/>
            <person name="Sadzewicz L."/>
            <person name="Sengamalay N."/>
            <person name="Ott S."/>
            <person name="Godinez A."/>
            <person name="Nagaraj S."/>
            <person name="Vyas G."/>
            <person name="Aluvathingal J."/>
            <person name="Nadendla S."/>
            <person name="Geyer C."/>
            <person name="Nandy P."/>
            <person name="Hobson J."/>
            <person name="Sichtig H."/>
        </authorList>
    </citation>
    <scope>NUCLEOTIDE SEQUENCE [LARGE SCALE GENOMIC DNA]</scope>
    <source>
        <strain evidence="2 3">FDAARGOS_185</strain>
    </source>
</reference>
<dbReference type="Gene3D" id="3.90.190.10">
    <property type="entry name" value="Protein tyrosine phosphatase superfamily"/>
    <property type="match status" value="1"/>
</dbReference>
<dbReference type="PANTHER" id="PTHR31126:SF1">
    <property type="entry name" value="TYROSINE SPECIFIC PROTEIN PHOSPHATASES DOMAIN-CONTAINING PROTEIN"/>
    <property type="match status" value="1"/>
</dbReference>
<accession>A0A8B5VTJ5</accession>
<proteinExistence type="inferred from homology"/>
<organism evidence="2 3">
    <name type="scientific">Enterococcus avium</name>
    <name type="common">Streptococcus avium</name>
    <dbReference type="NCBI Taxonomy" id="33945"/>
    <lineage>
        <taxon>Bacteria</taxon>
        <taxon>Bacillati</taxon>
        <taxon>Bacillota</taxon>
        <taxon>Bacilli</taxon>
        <taxon>Lactobacillales</taxon>
        <taxon>Enterococcaceae</taxon>
        <taxon>Enterococcus</taxon>
    </lineage>
</organism>